<feature type="domain" description="Mechanosensitive ion channel MscS" evidence="7">
    <location>
        <begin position="193"/>
        <end position="259"/>
    </location>
</feature>
<accession>A0A4Y8RFY6</accession>
<feature type="transmembrane region" description="Helical" evidence="6">
    <location>
        <begin position="22"/>
        <end position="46"/>
    </location>
</feature>
<dbReference type="Pfam" id="PF00924">
    <property type="entry name" value="MS_channel_2nd"/>
    <property type="match status" value="1"/>
</dbReference>
<evidence type="ECO:0000256" key="1">
    <source>
        <dbReference type="ARBA" id="ARBA00004370"/>
    </source>
</evidence>
<dbReference type="OrthoDB" id="9792218at2"/>
<dbReference type="RefSeq" id="WP_134762535.1">
    <property type="nucleotide sequence ID" value="NZ_SOZD01000004.1"/>
</dbReference>
<dbReference type="InterPro" id="IPR010920">
    <property type="entry name" value="LSM_dom_sf"/>
</dbReference>
<comment type="caution">
    <text evidence="8">The sequence shown here is derived from an EMBL/GenBank/DDBJ whole genome shotgun (WGS) entry which is preliminary data.</text>
</comment>
<keyword evidence="4 6" id="KW-0472">Membrane</keyword>
<name>A0A4Y8RFY6_9HYPH</name>
<dbReference type="Gene3D" id="2.30.30.60">
    <property type="match status" value="1"/>
</dbReference>
<evidence type="ECO:0000256" key="6">
    <source>
        <dbReference type="SAM" id="Phobius"/>
    </source>
</evidence>
<evidence type="ECO:0000256" key="2">
    <source>
        <dbReference type="ARBA" id="ARBA00022692"/>
    </source>
</evidence>
<evidence type="ECO:0000313" key="8">
    <source>
        <dbReference type="EMBL" id="TFF21652.1"/>
    </source>
</evidence>
<dbReference type="GO" id="GO:0008381">
    <property type="term" value="F:mechanosensitive monoatomic ion channel activity"/>
    <property type="evidence" value="ECO:0007669"/>
    <property type="project" value="UniProtKB-ARBA"/>
</dbReference>
<dbReference type="EMBL" id="SOZD01000004">
    <property type="protein sequence ID" value="TFF21652.1"/>
    <property type="molecule type" value="Genomic_DNA"/>
</dbReference>
<evidence type="ECO:0000313" key="9">
    <source>
        <dbReference type="Proteomes" id="UP000298179"/>
    </source>
</evidence>
<feature type="transmembrane region" description="Helical" evidence="6">
    <location>
        <begin position="67"/>
        <end position="86"/>
    </location>
</feature>
<keyword evidence="9" id="KW-1185">Reference proteome</keyword>
<dbReference type="PANTHER" id="PTHR30566">
    <property type="entry name" value="YNAI-RELATED MECHANOSENSITIVE ION CHANNEL"/>
    <property type="match status" value="1"/>
</dbReference>
<protein>
    <submittedName>
        <fullName evidence="8">Mechanosensitive ion channel</fullName>
    </submittedName>
</protein>
<feature type="transmembrane region" description="Helical" evidence="6">
    <location>
        <begin position="92"/>
        <end position="114"/>
    </location>
</feature>
<dbReference type="InterPro" id="IPR023408">
    <property type="entry name" value="MscS_beta-dom_sf"/>
</dbReference>
<sequence length="386" mass="42836">MKTVDGFFERLSTALNWLPGEVVGIILIIVAAGIAVGLHALAVRLIRPMLGRGNGYWRTLLIRTRGPTRLAFLIILISAAVKAAPFRATDEAILTQMLGVAFICLVGWTILRALQISSELHLRRYKLDVDDNLAARKHVTQIRILLRAASVLIFILTAAAVMMSFESVRQYGVSLLAAGGAAGIVVGLAAQPVLSNLLAGIQIAITQPVRIEDAVVVEGEWGWVEEITMTYAVVRLWDWRRLVLPIKYFIEQPFQNWTRETGAIIGSVMIYLDYTAPVAAIRAKAEEFARASPLWDRRVVNVQVSDARAETIELRILVSANTSPRTWDLRCEVREKVIDWLQREHPGCLPRQRMELTGGPAGDEAPWRRVRANASRSEPAEPVPAE</sequence>
<comment type="subcellular location">
    <subcellularLocation>
        <location evidence="1">Membrane</location>
    </subcellularLocation>
</comment>
<gene>
    <name evidence="8" type="ORF">E3C22_13230</name>
</gene>
<feature type="transmembrane region" description="Helical" evidence="6">
    <location>
        <begin position="144"/>
        <end position="165"/>
    </location>
</feature>
<dbReference type="AlphaFoldDB" id="A0A4Y8RFY6"/>
<dbReference type="Proteomes" id="UP000298179">
    <property type="component" value="Unassembled WGS sequence"/>
</dbReference>
<dbReference type="GO" id="GO:0016020">
    <property type="term" value="C:membrane"/>
    <property type="evidence" value="ECO:0007669"/>
    <property type="project" value="UniProtKB-SubCell"/>
</dbReference>
<evidence type="ECO:0000256" key="3">
    <source>
        <dbReference type="ARBA" id="ARBA00022989"/>
    </source>
</evidence>
<feature type="region of interest" description="Disordered" evidence="5">
    <location>
        <begin position="351"/>
        <end position="386"/>
    </location>
</feature>
<keyword evidence="3 6" id="KW-1133">Transmembrane helix</keyword>
<keyword evidence="2 6" id="KW-0812">Transmembrane</keyword>
<dbReference type="Gene3D" id="1.10.287.1260">
    <property type="match status" value="1"/>
</dbReference>
<dbReference type="InterPro" id="IPR006685">
    <property type="entry name" value="MscS_channel_2nd"/>
</dbReference>
<dbReference type="SUPFAM" id="SSF50182">
    <property type="entry name" value="Sm-like ribonucleoproteins"/>
    <property type="match status" value="1"/>
</dbReference>
<organism evidence="8 9">
    <name type="scientific">Jiella endophytica</name>
    <dbReference type="NCBI Taxonomy" id="2558362"/>
    <lineage>
        <taxon>Bacteria</taxon>
        <taxon>Pseudomonadati</taxon>
        <taxon>Pseudomonadota</taxon>
        <taxon>Alphaproteobacteria</taxon>
        <taxon>Hyphomicrobiales</taxon>
        <taxon>Aurantimonadaceae</taxon>
        <taxon>Jiella</taxon>
    </lineage>
</organism>
<proteinExistence type="predicted"/>
<evidence type="ECO:0000256" key="4">
    <source>
        <dbReference type="ARBA" id="ARBA00023136"/>
    </source>
</evidence>
<evidence type="ECO:0000259" key="7">
    <source>
        <dbReference type="Pfam" id="PF00924"/>
    </source>
</evidence>
<reference evidence="8 9" key="1">
    <citation type="submission" date="2019-03" db="EMBL/GenBank/DDBJ databases">
        <title>Jiella endophytica sp. nov., a novel endophytic bacterium isolated from root of Ficus microcarpa Linn. f.</title>
        <authorList>
            <person name="Tuo L."/>
        </authorList>
    </citation>
    <scope>NUCLEOTIDE SEQUENCE [LARGE SCALE GENOMIC DNA]</scope>
    <source>
        <strain evidence="8 9">CBS5Q-3</strain>
    </source>
</reference>
<evidence type="ECO:0000256" key="5">
    <source>
        <dbReference type="SAM" id="MobiDB-lite"/>
    </source>
</evidence>
<feature type="transmembrane region" description="Helical" evidence="6">
    <location>
        <begin position="171"/>
        <end position="190"/>
    </location>
</feature>
<dbReference type="PANTHER" id="PTHR30566:SF25">
    <property type="entry name" value="INNER MEMBRANE PROTEIN"/>
    <property type="match status" value="1"/>
</dbReference>